<evidence type="ECO:0000256" key="7">
    <source>
        <dbReference type="RuleBase" id="RU003346"/>
    </source>
</evidence>
<dbReference type="GO" id="GO:0005351">
    <property type="term" value="F:carbohydrate:proton symporter activity"/>
    <property type="evidence" value="ECO:0007669"/>
    <property type="project" value="TreeGrafter"/>
</dbReference>
<organism evidence="11 12">
    <name type="scientific">Truncatella angustata</name>
    <dbReference type="NCBI Taxonomy" id="152316"/>
    <lineage>
        <taxon>Eukaryota</taxon>
        <taxon>Fungi</taxon>
        <taxon>Dikarya</taxon>
        <taxon>Ascomycota</taxon>
        <taxon>Pezizomycotina</taxon>
        <taxon>Sordariomycetes</taxon>
        <taxon>Xylariomycetidae</taxon>
        <taxon>Amphisphaeriales</taxon>
        <taxon>Sporocadaceae</taxon>
        <taxon>Truncatella</taxon>
    </lineage>
</organism>
<feature type="domain" description="Major facilitator superfamily (MFS) profile" evidence="10">
    <location>
        <begin position="40"/>
        <end position="486"/>
    </location>
</feature>
<keyword evidence="4 9" id="KW-0812">Transmembrane</keyword>
<dbReference type="InterPro" id="IPR005828">
    <property type="entry name" value="MFS_sugar_transport-like"/>
</dbReference>
<dbReference type="RefSeq" id="XP_045951791.1">
    <property type="nucleotide sequence ID" value="XM_046104158.1"/>
</dbReference>
<dbReference type="EMBL" id="JAGPXC010000011">
    <property type="protein sequence ID" value="KAH6645277.1"/>
    <property type="molecule type" value="Genomic_DNA"/>
</dbReference>
<comment type="similarity">
    <text evidence="2 7">Belongs to the major facilitator superfamily. Sugar transporter (TC 2.A.1.1) family.</text>
</comment>
<dbReference type="GeneID" id="70133049"/>
<feature type="transmembrane region" description="Helical" evidence="9">
    <location>
        <begin position="433"/>
        <end position="455"/>
    </location>
</feature>
<evidence type="ECO:0000256" key="3">
    <source>
        <dbReference type="ARBA" id="ARBA00022448"/>
    </source>
</evidence>
<evidence type="ECO:0000256" key="9">
    <source>
        <dbReference type="SAM" id="Phobius"/>
    </source>
</evidence>
<dbReference type="PROSITE" id="PS00217">
    <property type="entry name" value="SUGAR_TRANSPORT_2"/>
    <property type="match status" value="1"/>
</dbReference>
<dbReference type="InterPro" id="IPR005829">
    <property type="entry name" value="Sugar_transporter_CS"/>
</dbReference>
<feature type="transmembrane region" description="Helical" evidence="9">
    <location>
        <begin position="90"/>
        <end position="109"/>
    </location>
</feature>
<evidence type="ECO:0000256" key="6">
    <source>
        <dbReference type="ARBA" id="ARBA00023136"/>
    </source>
</evidence>
<evidence type="ECO:0000256" key="1">
    <source>
        <dbReference type="ARBA" id="ARBA00004141"/>
    </source>
</evidence>
<dbReference type="InterPro" id="IPR036259">
    <property type="entry name" value="MFS_trans_sf"/>
</dbReference>
<evidence type="ECO:0000256" key="8">
    <source>
        <dbReference type="SAM" id="MobiDB-lite"/>
    </source>
</evidence>
<dbReference type="GO" id="GO:0016020">
    <property type="term" value="C:membrane"/>
    <property type="evidence" value="ECO:0007669"/>
    <property type="project" value="UniProtKB-SubCell"/>
</dbReference>
<keyword evidence="6 9" id="KW-0472">Membrane</keyword>
<feature type="region of interest" description="Disordered" evidence="8">
    <location>
        <begin position="1"/>
        <end position="22"/>
    </location>
</feature>
<feature type="transmembrane region" description="Helical" evidence="9">
    <location>
        <begin position="170"/>
        <end position="189"/>
    </location>
</feature>
<keyword evidence="5 9" id="KW-1133">Transmembrane helix</keyword>
<dbReference type="InterPro" id="IPR003663">
    <property type="entry name" value="Sugar/inositol_transpt"/>
</dbReference>
<dbReference type="NCBIfam" id="TIGR00879">
    <property type="entry name" value="SP"/>
    <property type="match status" value="1"/>
</dbReference>
<evidence type="ECO:0000313" key="11">
    <source>
        <dbReference type="EMBL" id="KAH6645277.1"/>
    </source>
</evidence>
<protein>
    <submittedName>
        <fullName evidence="11">General substrate transporter</fullName>
    </submittedName>
</protein>
<feature type="transmembrane region" description="Helical" evidence="9">
    <location>
        <begin position="331"/>
        <end position="352"/>
    </location>
</feature>
<feature type="transmembrane region" description="Helical" evidence="9">
    <location>
        <begin position="209"/>
        <end position="228"/>
    </location>
</feature>
<dbReference type="OrthoDB" id="5141738at2759"/>
<comment type="subcellular location">
    <subcellularLocation>
        <location evidence="1">Membrane</location>
        <topology evidence="1">Multi-pass membrane protein</topology>
    </subcellularLocation>
</comment>
<proteinExistence type="inferred from homology"/>
<comment type="caution">
    <text evidence="11">The sequence shown here is derived from an EMBL/GenBank/DDBJ whole genome shotgun (WGS) entry which is preliminary data.</text>
</comment>
<feature type="transmembrane region" description="Helical" evidence="9">
    <location>
        <begin position="116"/>
        <end position="133"/>
    </location>
</feature>
<dbReference type="PROSITE" id="PS50850">
    <property type="entry name" value="MFS"/>
    <property type="match status" value="1"/>
</dbReference>
<dbReference type="FunFam" id="1.20.1250.20:FF:000044">
    <property type="entry name" value="Hexose transporter Hxt3p"/>
    <property type="match status" value="1"/>
</dbReference>
<dbReference type="CDD" id="cd17356">
    <property type="entry name" value="MFS_HXT"/>
    <property type="match status" value="1"/>
</dbReference>
<keyword evidence="12" id="KW-1185">Reference proteome</keyword>
<evidence type="ECO:0000256" key="2">
    <source>
        <dbReference type="ARBA" id="ARBA00010992"/>
    </source>
</evidence>
<dbReference type="InterPro" id="IPR020846">
    <property type="entry name" value="MFS_dom"/>
</dbReference>
<reference evidence="11" key="1">
    <citation type="journal article" date="2021" name="Nat. Commun.">
        <title>Genetic determinants of endophytism in the Arabidopsis root mycobiome.</title>
        <authorList>
            <person name="Mesny F."/>
            <person name="Miyauchi S."/>
            <person name="Thiergart T."/>
            <person name="Pickel B."/>
            <person name="Atanasova L."/>
            <person name="Karlsson M."/>
            <person name="Huettel B."/>
            <person name="Barry K.W."/>
            <person name="Haridas S."/>
            <person name="Chen C."/>
            <person name="Bauer D."/>
            <person name="Andreopoulos W."/>
            <person name="Pangilinan J."/>
            <person name="LaButti K."/>
            <person name="Riley R."/>
            <person name="Lipzen A."/>
            <person name="Clum A."/>
            <person name="Drula E."/>
            <person name="Henrissat B."/>
            <person name="Kohler A."/>
            <person name="Grigoriev I.V."/>
            <person name="Martin F.M."/>
            <person name="Hacquard S."/>
        </authorList>
    </citation>
    <scope>NUCLEOTIDE SEQUENCE</scope>
    <source>
        <strain evidence="11">MPI-SDFR-AT-0073</strain>
    </source>
</reference>
<dbReference type="SUPFAM" id="SSF103473">
    <property type="entry name" value="MFS general substrate transporter"/>
    <property type="match status" value="1"/>
</dbReference>
<keyword evidence="3 7" id="KW-0813">Transport</keyword>
<dbReference type="AlphaFoldDB" id="A0A9P8UC32"/>
<dbReference type="PRINTS" id="PR00171">
    <property type="entry name" value="SUGRTRNSPORT"/>
</dbReference>
<dbReference type="PANTHER" id="PTHR48022:SF92">
    <property type="entry name" value="LOW AFFINITY GLUCOSE TRANSPORTER MSTE"/>
    <property type="match status" value="1"/>
</dbReference>
<feature type="transmembrane region" description="Helical" evidence="9">
    <location>
        <begin position="297"/>
        <end position="319"/>
    </location>
</feature>
<feature type="region of interest" description="Disordered" evidence="8">
    <location>
        <begin position="512"/>
        <end position="539"/>
    </location>
</feature>
<dbReference type="Proteomes" id="UP000758603">
    <property type="component" value="Unassembled WGS sequence"/>
</dbReference>
<sequence>MPFLKRQADQVESSNQGVKTEVDHDAAAKQQRVTLKAIILGVVVSIGGFMFGYVSGQISGFFLMNDFAERFGQRNADGTLEFSATRQGTITGLLPVGCLFGALLAGNLADTLGRRMTICVTALWACVGIVIEVSSDVAWYQFAIGRLVTGISIGALSVVVPMYQSESAPAIIRGVLVSTYQLFITLGIWTANMVDWGTAERPDSGSWRIPNALGFLWALILGVGVLFLPESPRFAFIKGREDEARNTIAGLAGVDPNHRSVNDQIVQIRAKQEEEASQGKAKLIEIFTGPRMFYRTVLGIILQMGQQLTGANFFFYYGTTVFAATGLSNSFVTQIILGTVNVVCTFGGLYIVQKVGRRKALIAGAAWMMMCFLIYAFVGQFKLDHDDPSATPTAGSVLIVFSCLAIAAFATTWGPIVWAAVAEMYPVRYRAPCMALATASNWFWNFMISFFTRFITDAIDYWYGLVFAGCCGALVLIVFFFMIETKDRSLEEIDTMYQLHVNPITSAKWDGSQVPEGVKGEHGVRGSSSGGEAGVVETD</sequence>
<name>A0A9P8UC32_9PEZI</name>
<feature type="transmembrane region" description="Helical" evidence="9">
    <location>
        <begin position="37"/>
        <end position="56"/>
    </location>
</feature>
<dbReference type="Pfam" id="PF00083">
    <property type="entry name" value="Sugar_tr"/>
    <property type="match status" value="1"/>
</dbReference>
<feature type="transmembrane region" description="Helical" evidence="9">
    <location>
        <begin position="359"/>
        <end position="378"/>
    </location>
</feature>
<feature type="transmembrane region" description="Helical" evidence="9">
    <location>
        <begin position="461"/>
        <end position="483"/>
    </location>
</feature>
<evidence type="ECO:0000256" key="5">
    <source>
        <dbReference type="ARBA" id="ARBA00022989"/>
    </source>
</evidence>
<evidence type="ECO:0000259" key="10">
    <source>
        <dbReference type="PROSITE" id="PS50850"/>
    </source>
</evidence>
<gene>
    <name evidence="11" type="ORF">BKA67DRAFT_584687</name>
</gene>
<dbReference type="InterPro" id="IPR050360">
    <property type="entry name" value="MFS_Sugar_Transporters"/>
</dbReference>
<evidence type="ECO:0000313" key="12">
    <source>
        <dbReference type="Proteomes" id="UP000758603"/>
    </source>
</evidence>
<feature type="transmembrane region" description="Helical" evidence="9">
    <location>
        <begin position="398"/>
        <end position="421"/>
    </location>
</feature>
<accession>A0A9P8UC32</accession>
<dbReference type="PANTHER" id="PTHR48022">
    <property type="entry name" value="PLASTIDIC GLUCOSE TRANSPORTER 4"/>
    <property type="match status" value="1"/>
</dbReference>
<evidence type="ECO:0000256" key="4">
    <source>
        <dbReference type="ARBA" id="ARBA00022692"/>
    </source>
</evidence>
<feature type="transmembrane region" description="Helical" evidence="9">
    <location>
        <begin position="139"/>
        <end position="163"/>
    </location>
</feature>
<dbReference type="Gene3D" id="1.20.1250.20">
    <property type="entry name" value="MFS general substrate transporter like domains"/>
    <property type="match status" value="1"/>
</dbReference>